<dbReference type="FunFam" id="1.25.40.10:FF:000196">
    <property type="entry name" value="Pentatricopeptide repeat-containing protein At4g14850"/>
    <property type="match status" value="1"/>
</dbReference>
<accession>A0A8T3B375</accession>
<dbReference type="Pfam" id="PF13041">
    <property type="entry name" value="PPR_2"/>
    <property type="match status" value="2"/>
</dbReference>
<comment type="caution">
    <text evidence="4">The sequence shown here is derived from an EMBL/GenBank/DDBJ whole genome shotgun (WGS) entry which is preliminary data.</text>
</comment>
<dbReference type="FunFam" id="1.25.40.10:FF:000285">
    <property type="entry name" value="Pentatricopeptide repeat-containing protein, chloroplastic"/>
    <property type="match status" value="1"/>
</dbReference>
<dbReference type="FunFam" id="1.25.40.10:FF:000090">
    <property type="entry name" value="Pentatricopeptide repeat-containing protein, chloroplastic"/>
    <property type="match status" value="1"/>
</dbReference>
<evidence type="ECO:0000256" key="1">
    <source>
        <dbReference type="ARBA" id="ARBA00022737"/>
    </source>
</evidence>
<dbReference type="Pfam" id="PF12854">
    <property type="entry name" value="PPR_1"/>
    <property type="match status" value="1"/>
</dbReference>
<evidence type="ECO:0000313" key="4">
    <source>
        <dbReference type="EMBL" id="KAI0504027.1"/>
    </source>
</evidence>
<dbReference type="Proteomes" id="UP000829196">
    <property type="component" value="Unassembled WGS sequence"/>
</dbReference>
<dbReference type="EMBL" id="JAGYWB010000011">
    <property type="protein sequence ID" value="KAI0504027.1"/>
    <property type="molecule type" value="Genomic_DNA"/>
</dbReference>
<dbReference type="SMR" id="A0A8T3B375"/>
<dbReference type="Pfam" id="PF01535">
    <property type="entry name" value="PPR"/>
    <property type="match status" value="5"/>
</dbReference>
<dbReference type="AlphaFoldDB" id="A0A8T3B375"/>
<name>A0A8T3B375_DENNO</name>
<feature type="repeat" description="PPR" evidence="3">
    <location>
        <begin position="106"/>
        <end position="140"/>
    </location>
</feature>
<sequence>MQARLWRSIFGFSRFQIINTRASNFSTDHSFGFSSRSLLDSEAITRALIWCRQTQTLGNGEALHSRMIKHGLYRDVYLSNNLISMYTGFNLYDDAVKLFDEMPQRNVVSWTALISSYSHAGNPAEALRMFVEMLDGRLEEPNCYTFSAALKACAKLGDLDMGKWVHKQIQKFQLQFDTALINAVMDMYVKCDSLVEARKIFDMKFSLNSASWNTMICGYCNVGEMIEAENMFCQISMPDSISFNTLIMGFAKKENPKALHYVSLMHKQGFKLDCFTLPCALKTCGSIGESGMGKQLHSYTIRCGLFMVSSLINMYGNCGHVDAAVKLFDECSNYNLSLVDRLSHLNSILSAYANNGYDICVLYLLSKIHSSEVDLDGLSLSSALKACINLNIIRVGLQVHGLIIIKGYHVDHVVGSILVDLYAKCGQLEDAVKIFFGLHRKDLVAWTGLITSCVQKGMNEFALAVFRDMISIQCEVDHIVVSIILKGCAALSWLQSGEQLHVLCIKGGFEMENVIVTSLIDVYSKCGHIEYALRLFEASTKKDIVCWTGIIVGCGNNGRTDEAIQLFNLMMESGEQPNEITFLGVLSACRHAGLVSHANSIFKAMEQKHGLKPFLEHYCCMIDVYCRAGLFDEAMQLISGMPYEPDEKIWNSMLGAAVMHQNVSMGRLALSNLQKFSRKDASGFVSLSNVYAGHNLWGRSAEMREVARSVSMKEPGRSWTEARY</sequence>
<dbReference type="InterPro" id="IPR002885">
    <property type="entry name" value="PPR_rpt"/>
</dbReference>
<keyword evidence="5" id="KW-1185">Reference proteome</keyword>
<dbReference type="NCBIfam" id="TIGR00756">
    <property type="entry name" value="PPR"/>
    <property type="match status" value="4"/>
</dbReference>
<dbReference type="GO" id="GO:0009451">
    <property type="term" value="P:RNA modification"/>
    <property type="evidence" value="ECO:0007669"/>
    <property type="project" value="InterPro"/>
</dbReference>
<dbReference type="PANTHER" id="PTHR47926">
    <property type="entry name" value="PENTATRICOPEPTIDE REPEAT-CONTAINING PROTEIN"/>
    <property type="match status" value="1"/>
</dbReference>
<dbReference type="Gene3D" id="1.25.40.10">
    <property type="entry name" value="Tetratricopeptide repeat domain"/>
    <property type="match status" value="5"/>
</dbReference>
<reference evidence="4" key="1">
    <citation type="journal article" date="2022" name="Front. Genet.">
        <title>Chromosome-Scale Assembly of the Dendrobium nobile Genome Provides Insights Into the Molecular Mechanism of the Biosynthesis of the Medicinal Active Ingredient of Dendrobium.</title>
        <authorList>
            <person name="Xu Q."/>
            <person name="Niu S.-C."/>
            <person name="Li K.-L."/>
            <person name="Zheng P.-J."/>
            <person name="Zhang X.-J."/>
            <person name="Jia Y."/>
            <person name="Liu Y."/>
            <person name="Niu Y.-X."/>
            <person name="Yu L.-H."/>
            <person name="Chen D.-F."/>
            <person name="Zhang G.-Q."/>
        </authorList>
    </citation>
    <scope>NUCLEOTIDE SEQUENCE</scope>
    <source>
        <tissue evidence="4">Leaf</tissue>
    </source>
</reference>
<protein>
    <recommendedName>
        <fullName evidence="6">Pentatricopeptide repeat-containing protein</fullName>
    </recommendedName>
</protein>
<evidence type="ECO:0008006" key="6">
    <source>
        <dbReference type="Google" id="ProtNLM"/>
    </source>
</evidence>
<keyword evidence="1" id="KW-0677">Repeat</keyword>
<dbReference type="InterPro" id="IPR011990">
    <property type="entry name" value="TPR-like_helical_dom_sf"/>
</dbReference>
<evidence type="ECO:0000256" key="2">
    <source>
        <dbReference type="ARBA" id="ARBA00061659"/>
    </source>
</evidence>
<dbReference type="PANTHER" id="PTHR47926:SF382">
    <property type="entry name" value="PENTACOTRIPEPTIDE-REPEAT REGION OF PRORP DOMAIN-CONTAINING PROTEIN"/>
    <property type="match status" value="1"/>
</dbReference>
<comment type="similarity">
    <text evidence="2">Belongs to the PPR family. PCMP-E subfamily.</text>
</comment>
<dbReference type="PROSITE" id="PS51375">
    <property type="entry name" value="PPR"/>
    <property type="match status" value="4"/>
</dbReference>
<evidence type="ECO:0000313" key="5">
    <source>
        <dbReference type="Proteomes" id="UP000829196"/>
    </source>
</evidence>
<evidence type="ECO:0000256" key="3">
    <source>
        <dbReference type="PROSITE-ProRule" id="PRU00708"/>
    </source>
</evidence>
<dbReference type="GO" id="GO:0003723">
    <property type="term" value="F:RNA binding"/>
    <property type="evidence" value="ECO:0007669"/>
    <property type="project" value="InterPro"/>
</dbReference>
<proteinExistence type="inferred from homology"/>
<feature type="repeat" description="PPR" evidence="3">
    <location>
        <begin position="543"/>
        <end position="577"/>
    </location>
</feature>
<feature type="repeat" description="PPR" evidence="3">
    <location>
        <begin position="442"/>
        <end position="476"/>
    </location>
</feature>
<gene>
    <name evidence="4" type="ORF">KFK09_014974</name>
</gene>
<dbReference type="InterPro" id="IPR046960">
    <property type="entry name" value="PPR_At4g14850-like_plant"/>
</dbReference>
<dbReference type="OrthoDB" id="185373at2759"/>
<organism evidence="4 5">
    <name type="scientific">Dendrobium nobile</name>
    <name type="common">Orchid</name>
    <dbReference type="NCBI Taxonomy" id="94219"/>
    <lineage>
        <taxon>Eukaryota</taxon>
        <taxon>Viridiplantae</taxon>
        <taxon>Streptophyta</taxon>
        <taxon>Embryophyta</taxon>
        <taxon>Tracheophyta</taxon>
        <taxon>Spermatophyta</taxon>
        <taxon>Magnoliopsida</taxon>
        <taxon>Liliopsida</taxon>
        <taxon>Asparagales</taxon>
        <taxon>Orchidaceae</taxon>
        <taxon>Epidendroideae</taxon>
        <taxon>Malaxideae</taxon>
        <taxon>Dendrobiinae</taxon>
        <taxon>Dendrobium</taxon>
    </lineage>
</organism>
<feature type="repeat" description="PPR" evidence="3">
    <location>
        <begin position="208"/>
        <end position="242"/>
    </location>
</feature>